<feature type="domain" description="CDC48" evidence="3">
    <location>
        <begin position="108"/>
        <end position="177"/>
    </location>
</feature>
<dbReference type="Pfam" id="PF02359">
    <property type="entry name" value="CDC48_N"/>
    <property type="match status" value="1"/>
</dbReference>
<dbReference type="InterPro" id="IPR003338">
    <property type="entry name" value="CDC4_N-term_subdom"/>
</dbReference>
<evidence type="ECO:0000259" key="4">
    <source>
        <dbReference type="SMART" id="SM01073"/>
    </source>
</evidence>
<dbReference type="GO" id="GO:0005524">
    <property type="term" value="F:ATP binding"/>
    <property type="evidence" value="ECO:0007669"/>
    <property type="project" value="UniProtKB-KW"/>
</dbReference>
<dbReference type="Proteomes" id="UP001165121">
    <property type="component" value="Unassembled WGS sequence"/>
</dbReference>
<evidence type="ECO:0000259" key="3">
    <source>
        <dbReference type="SMART" id="SM01072"/>
    </source>
</evidence>
<dbReference type="FunFam" id="3.10.330.10:FF:000001">
    <property type="entry name" value="Cell division control 48"/>
    <property type="match status" value="1"/>
</dbReference>
<name>A0A9W6UAT2_9STRA</name>
<dbReference type="SMART" id="SM01072">
    <property type="entry name" value="CDC48_2"/>
    <property type="match status" value="1"/>
</dbReference>
<sequence>MAKKLSVVAASVDCKSTVMLEKSVMKAMGVSHGDVLLLAQGGRNTVAVAHLDESDEAQTGAARLNTTMRRNLRVDINDDVVVTSLGSDVPNGKSIRVLPIDDTVDEDMLEEQLFEKYLQPHFAGAFRPVHQGDLFLARSLVRGEPDVEFVVIETNPTPYCIVGPDTDIFYNGTPVSRHDVL</sequence>
<dbReference type="InterPro" id="IPR004201">
    <property type="entry name" value="Cdc48_dom2"/>
</dbReference>
<protein>
    <submittedName>
        <fullName evidence="5">Unnamed protein product</fullName>
    </submittedName>
</protein>
<dbReference type="Gene3D" id="2.40.40.20">
    <property type="match status" value="1"/>
</dbReference>
<evidence type="ECO:0000256" key="1">
    <source>
        <dbReference type="ARBA" id="ARBA00022741"/>
    </source>
</evidence>
<dbReference type="Pfam" id="PF02933">
    <property type="entry name" value="CDC48_2"/>
    <property type="match status" value="1"/>
</dbReference>
<gene>
    <name evidence="5" type="ORF">Pfra01_000589400</name>
</gene>
<dbReference type="AlphaFoldDB" id="A0A9W6UAT2"/>
<evidence type="ECO:0000256" key="2">
    <source>
        <dbReference type="ARBA" id="ARBA00022840"/>
    </source>
</evidence>
<comment type="caution">
    <text evidence="5">The sequence shown here is derived from an EMBL/GenBank/DDBJ whole genome shotgun (WGS) entry which is preliminary data.</text>
</comment>
<dbReference type="InterPro" id="IPR009010">
    <property type="entry name" value="Asp_de-COase-like_dom_sf"/>
</dbReference>
<accession>A0A9W6UAT2</accession>
<organism evidence="5 6">
    <name type="scientific">Phytophthora fragariaefolia</name>
    <dbReference type="NCBI Taxonomy" id="1490495"/>
    <lineage>
        <taxon>Eukaryota</taxon>
        <taxon>Sar</taxon>
        <taxon>Stramenopiles</taxon>
        <taxon>Oomycota</taxon>
        <taxon>Peronosporomycetes</taxon>
        <taxon>Peronosporales</taxon>
        <taxon>Peronosporaceae</taxon>
        <taxon>Phytophthora</taxon>
    </lineage>
</organism>
<dbReference type="SUPFAM" id="SSF50692">
    <property type="entry name" value="ADC-like"/>
    <property type="match status" value="1"/>
</dbReference>
<dbReference type="SMART" id="SM01073">
    <property type="entry name" value="CDC48_N"/>
    <property type="match status" value="1"/>
</dbReference>
<proteinExistence type="predicted"/>
<reference evidence="5" key="1">
    <citation type="submission" date="2023-04" db="EMBL/GenBank/DDBJ databases">
        <title>Phytophthora fragariaefolia NBRC 109709.</title>
        <authorList>
            <person name="Ichikawa N."/>
            <person name="Sato H."/>
            <person name="Tonouchi N."/>
        </authorList>
    </citation>
    <scope>NUCLEOTIDE SEQUENCE</scope>
    <source>
        <strain evidence="5">NBRC 109709</strain>
    </source>
</reference>
<keyword evidence="1" id="KW-0547">Nucleotide-binding</keyword>
<keyword evidence="6" id="KW-1185">Reference proteome</keyword>
<evidence type="ECO:0000313" key="6">
    <source>
        <dbReference type="Proteomes" id="UP001165121"/>
    </source>
</evidence>
<feature type="domain" description="CDC48 N-terminal subdomain" evidence="4">
    <location>
        <begin position="4"/>
        <end position="87"/>
    </location>
</feature>
<dbReference type="EMBL" id="BSXT01000478">
    <property type="protein sequence ID" value="GMF28455.1"/>
    <property type="molecule type" value="Genomic_DNA"/>
</dbReference>
<dbReference type="InterPro" id="IPR029067">
    <property type="entry name" value="CDC48_domain_2-like_sf"/>
</dbReference>
<dbReference type="OrthoDB" id="27435at2759"/>
<evidence type="ECO:0000313" key="5">
    <source>
        <dbReference type="EMBL" id="GMF28455.1"/>
    </source>
</evidence>
<dbReference type="SUPFAM" id="SSF54585">
    <property type="entry name" value="Cdc48 domain 2-like"/>
    <property type="match status" value="1"/>
</dbReference>
<dbReference type="Gene3D" id="3.10.330.10">
    <property type="match status" value="1"/>
</dbReference>
<keyword evidence="2" id="KW-0067">ATP-binding</keyword>